<evidence type="ECO:0008006" key="7">
    <source>
        <dbReference type="Google" id="ProtNLM"/>
    </source>
</evidence>
<comment type="caution">
    <text evidence="5">The sequence shown here is derived from an EMBL/GenBank/DDBJ whole genome shotgun (WGS) entry which is preliminary data.</text>
</comment>
<feature type="domain" description="SLH" evidence="3">
    <location>
        <begin position="679"/>
        <end position="721"/>
    </location>
</feature>
<evidence type="ECO:0000256" key="1">
    <source>
        <dbReference type="ARBA" id="ARBA00022729"/>
    </source>
</evidence>
<dbReference type="Pfam" id="PF00395">
    <property type="entry name" value="SLH"/>
    <property type="match status" value="1"/>
</dbReference>
<feature type="domain" description="YcdB/YcdC repeated" evidence="4">
    <location>
        <begin position="321"/>
        <end position="466"/>
    </location>
</feature>
<dbReference type="Pfam" id="PF16244">
    <property type="entry name" value="DUF4901"/>
    <property type="match status" value="1"/>
</dbReference>
<dbReference type="InterPro" id="IPR032599">
    <property type="entry name" value="YcdB/YcdC_rep_domain"/>
</dbReference>
<name>A0ABV2PQA7_9BACI</name>
<organism evidence="5 6">
    <name type="scientific">Lysinibacillus parviboronicapiens</name>
    <dbReference type="NCBI Taxonomy" id="436516"/>
    <lineage>
        <taxon>Bacteria</taxon>
        <taxon>Bacillati</taxon>
        <taxon>Bacillota</taxon>
        <taxon>Bacilli</taxon>
        <taxon>Bacillales</taxon>
        <taxon>Bacillaceae</taxon>
        <taxon>Lysinibacillus</taxon>
    </lineage>
</organism>
<gene>
    <name evidence="5" type="ORF">ABIA69_004165</name>
</gene>
<dbReference type="RefSeq" id="WP_354472928.1">
    <property type="nucleotide sequence ID" value="NZ_JBEPSB010000028.1"/>
</dbReference>
<keyword evidence="6" id="KW-1185">Reference proteome</keyword>
<evidence type="ECO:0000313" key="6">
    <source>
        <dbReference type="Proteomes" id="UP001549363"/>
    </source>
</evidence>
<sequence length="742" mass="82819">MGKFKKLGIILTSTAFSVGVLSPIAQASANGKESPERIEIQVASTETNVTKSTLIKQLRTIFPDKFNFVTDNDFQTGRGHFFRDDTTIRYELSFYKTINGKDVYGSFTFKGDDLELENFHYQPANIADAVYPAKYSEAEAQKIAQDFLNKFPNTASYKLRDDGFGFGYDININRPLSQPISYSFVYSPTHSGVPISDQQVSIDVLGNGEITGMYRNTESITKATFDGLEQKKNEADILAQVRDNLAVELRYFIDYNYQTGDRNVKLVYMPASGFNGVHALTGQWQAANGFSSNVPKTKSVEKLSSQPLAPRKSGMTIAEVEEFAKSFLKIDPDKAKLQIEMVDERENENGETIYSVGYSYMYDNGGSGSSFEINKATGEILQYHDIRREFTKTDDKETTISKDAALAKAIEYLKEWAPSYVHEYSKPIDDVVLDQYSKQYHFSFPRVVNGIAVVGDELYVTIGADGSLGSLSINQQKIENWPTASKAIAADKAKASYSEALKLQLQYAKQDSEDKQHFNLVYSPTFGGNLFNQIDAITGEWLNSIEESKEQPVISHPTAADELNYLLNQNVLEVKDPSSFNADTAVTKGEALKIMLKSMTYGYFGSYGEEGGKQSFNNIDSKHPLYAIVEQAVTMGILQPAEQFAVDATLTRQELAEWYIRALRLENAAKHNDIYKLNFADAGTIDPKYAGFVALTSAMGLIDAQQNNFNATEKVTYADLAVSTIRLARALHDNNSSRNYYY</sequence>
<keyword evidence="1 2" id="KW-0732">Signal</keyword>
<feature type="signal peptide" evidence="2">
    <location>
        <begin position="1"/>
        <end position="27"/>
    </location>
</feature>
<evidence type="ECO:0000256" key="2">
    <source>
        <dbReference type="SAM" id="SignalP"/>
    </source>
</evidence>
<evidence type="ECO:0000259" key="4">
    <source>
        <dbReference type="Pfam" id="PF16244"/>
    </source>
</evidence>
<evidence type="ECO:0000259" key="3">
    <source>
        <dbReference type="Pfam" id="PF00395"/>
    </source>
</evidence>
<reference evidence="5 6" key="1">
    <citation type="submission" date="2024-06" db="EMBL/GenBank/DDBJ databases">
        <title>Sorghum-associated microbial communities from plants grown in Nebraska, USA.</title>
        <authorList>
            <person name="Schachtman D."/>
        </authorList>
    </citation>
    <scope>NUCLEOTIDE SEQUENCE [LARGE SCALE GENOMIC DNA]</scope>
    <source>
        <strain evidence="5 6">736</strain>
    </source>
</reference>
<dbReference type="Proteomes" id="UP001549363">
    <property type="component" value="Unassembled WGS sequence"/>
</dbReference>
<proteinExistence type="predicted"/>
<feature type="chain" id="PRO_5046121738" description="SLH domain-containing protein" evidence="2">
    <location>
        <begin position="28"/>
        <end position="742"/>
    </location>
</feature>
<dbReference type="EMBL" id="JBEPSB010000028">
    <property type="protein sequence ID" value="MET4562974.1"/>
    <property type="molecule type" value="Genomic_DNA"/>
</dbReference>
<dbReference type="InterPro" id="IPR001119">
    <property type="entry name" value="SLH_dom"/>
</dbReference>
<evidence type="ECO:0000313" key="5">
    <source>
        <dbReference type="EMBL" id="MET4562974.1"/>
    </source>
</evidence>
<accession>A0ABV2PQA7</accession>
<protein>
    <recommendedName>
        <fullName evidence="7">SLH domain-containing protein</fullName>
    </recommendedName>
</protein>